<keyword evidence="3" id="KW-1185">Reference proteome</keyword>
<dbReference type="AlphaFoldDB" id="A0A1E3B954"/>
<reference evidence="2 3" key="1">
    <citation type="journal article" date="2016" name="BMC Genomics">
        <title>Comparative genomic and transcriptomic analyses of the Fuzhuan brick tea-fermentation fungus Aspergillus cristatus.</title>
        <authorList>
            <person name="Ge Y."/>
            <person name="Wang Y."/>
            <person name="Liu Y."/>
            <person name="Tan Y."/>
            <person name="Ren X."/>
            <person name="Zhang X."/>
            <person name="Hyde K.D."/>
            <person name="Liu Y."/>
            <person name="Liu Z."/>
        </authorList>
    </citation>
    <scope>NUCLEOTIDE SEQUENCE [LARGE SCALE GENOMIC DNA]</scope>
    <source>
        <strain evidence="2 3">GZAAS20.1005</strain>
    </source>
</reference>
<sequence>MYSKLQLPLRIAQGFPGSSIVCSPEEQQRQRQQQEQQGPSFSNMYDKAGSGSVSRSTSSARDISNMPGTSHRSSSFNPHSNQETPSKPQTPPQEASSSTPVVPPASAPVIHIKFEAVAAHTAKCDLCNTRNDSGMSSCQSCGWQSYHACTISNGCTRMHNAGSRTHTNPIDRVPLVSSKIKGKKKSQGRPKSQPTRVTKRGRGRDQSQLRERAGASRKANTPSPSPAATVTRTPSFDTHRRQSPSSTSKDPSSAVGGDFFENGKYFEGVRDLYAFSIEAYGVWANDQRDRNPAQRWCYHAVRLEELHEHALLSATRAVLEFRRQEAEGSRVW</sequence>
<feature type="region of interest" description="Disordered" evidence="1">
    <location>
        <begin position="1"/>
        <end position="104"/>
    </location>
</feature>
<comment type="caution">
    <text evidence="2">The sequence shown here is derived from an EMBL/GenBank/DDBJ whole genome shotgun (WGS) entry which is preliminary data.</text>
</comment>
<protein>
    <submittedName>
        <fullName evidence="2">Uncharacterized protein</fullName>
    </submittedName>
</protein>
<evidence type="ECO:0000256" key="1">
    <source>
        <dbReference type="SAM" id="MobiDB-lite"/>
    </source>
</evidence>
<proteinExistence type="predicted"/>
<name>A0A1E3B954_ASPCR</name>
<accession>A0A1E3B954</accession>
<feature type="compositionally biased region" description="Low complexity" evidence="1">
    <location>
        <begin position="243"/>
        <end position="253"/>
    </location>
</feature>
<feature type="compositionally biased region" description="Basic and acidic residues" evidence="1">
    <location>
        <begin position="203"/>
        <end position="214"/>
    </location>
</feature>
<dbReference type="EMBL" id="JXNT01000008">
    <property type="protein sequence ID" value="ODM17495.1"/>
    <property type="molecule type" value="Genomic_DNA"/>
</dbReference>
<gene>
    <name evidence="2" type="ORF">SI65_07170</name>
</gene>
<feature type="region of interest" description="Disordered" evidence="1">
    <location>
        <begin position="163"/>
        <end position="257"/>
    </location>
</feature>
<dbReference type="OrthoDB" id="4755622at2759"/>
<organism evidence="2 3">
    <name type="scientific">Aspergillus cristatus</name>
    <name type="common">Chinese Fuzhuan brick tea-fermentation fungus</name>
    <name type="synonym">Eurotium cristatum</name>
    <dbReference type="NCBI Taxonomy" id="573508"/>
    <lineage>
        <taxon>Eukaryota</taxon>
        <taxon>Fungi</taxon>
        <taxon>Dikarya</taxon>
        <taxon>Ascomycota</taxon>
        <taxon>Pezizomycotina</taxon>
        <taxon>Eurotiomycetes</taxon>
        <taxon>Eurotiomycetidae</taxon>
        <taxon>Eurotiales</taxon>
        <taxon>Aspergillaceae</taxon>
        <taxon>Aspergillus</taxon>
        <taxon>Aspergillus subgen. Aspergillus</taxon>
    </lineage>
</organism>
<dbReference type="VEuPathDB" id="FungiDB:SI65_07170"/>
<dbReference type="Proteomes" id="UP000094569">
    <property type="component" value="Unassembled WGS sequence"/>
</dbReference>
<feature type="compositionally biased region" description="Polar residues" evidence="1">
    <location>
        <begin position="66"/>
        <end position="87"/>
    </location>
</feature>
<feature type="compositionally biased region" description="Low complexity" evidence="1">
    <location>
        <begin position="48"/>
        <end position="61"/>
    </location>
</feature>
<evidence type="ECO:0000313" key="3">
    <source>
        <dbReference type="Proteomes" id="UP000094569"/>
    </source>
</evidence>
<evidence type="ECO:0000313" key="2">
    <source>
        <dbReference type="EMBL" id="ODM17495.1"/>
    </source>
</evidence>
<feature type="compositionally biased region" description="Polar residues" evidence="1">
    <location>
        <begin position="218"/>
        <end position="236"/>
    </location>
</feature>